<dbReference type="GO" id="GO:0016651">
    <property type="term" value="F:oxidoreductase activity, acting on NAD(P)H"/>
    <property type="evidence" value="ECO:0007669"/>
    <property type="project" value="InterPro"/>
</dbReference>
<proteinExistence type="predicted"/>
<dbReference type="Gene3D" id="3.90.180.10">
    <property type="entry name" value="Medium-chain alcohol dehydrogenases, catalytic domain"/>
    <property type="match status" value="2"/>
</dbReference>
<accession>A0A1X6MMR9</accession>
<dbReference type="SUPFAM" id="SSF50129">
    <property type="entry name" value="GroES-like"/>
    <property type="match status" value="1"/>
</dbReference>
<dbReference type="OrthoDB" id="2773119at2759"/>
<dbReference type="Proteomes" id="UP000194127">
    <property type="component" value="Unassembled WGS sequence"/>
</dbReference>
<dbReference type="STRING" id="670580.A0A1X6MMR9"/>
<keyword evidence="2" id="KW-1185">Reference proteome</keyword>
<dbReference type="Gene3D" id="3.40.50.720">
    <property type="entry name" value="NAD(P)-binding Rossmann-like Domain"/>
    <property type="match status" value="1"/>
</dbReference>
<name>A0A1X6MMR9_9APHY</name>
<evidence type="ECO:0000313" key="2">
    <source>
        <dbReference type="Proteomes" id="UP000194127"/>
    </source>
</evidence>
<dbReference type="PANTHER" id="PTHR45348:SF2">
    <property type="entry name" value="ZINC-TYPE ALCOHOL DEHYDROGENASE-LIKE PROTEIN C2E1P3.01"/>
    <property type="match status" value="1"/>
</dbReference>
<dbReference type="InterPro" id="IPR047122">
    <property type="entry name" value="Trans-enoyl_RdTase-like"/>
</dbReference>
<sequence>MPNQQKALVLPAKQGLFEIQSVPIPTPGPGQLLIKVHSTALNPVDWNIQVHGFSTEGILTFSRAGFQQYTISNADVTMKIPEHLTFDQAATIPAGLATAALGLYLPRSPTNAHFGSAQLIAPWDADGRGKYKGKPMVRVLVVWS</sequence>
<protein>
    <submittedName>
        <fullName evidence="1">Uncharacterized protein</fullName>
    </submittedName>
</protein>
<organism evidence="1 2">
    <name type="scientific">Postia placenta MAD-698-R-SB12</name>
    <dbReference type="NCBI Taxonomy" id="670580"/>
    <lineage>
        <taxon>Eukaryota</taxon>
        <taxon>Fungi</taxon>
        <taxon>Dikarya</taxon>
        <taxon>Basidiomycota</taxon>
        <taxon>Agaricomycotina</taxon>
        <taxon>Agaricomycetes</taxon>
        <taxon>Polyporales</taxon>
        <taxon>Adustoporiaceae</taxon>
        <taxon>Rhodonia</taxon>
    </lineage>
</organism>
<evidence type="ECO:0000313" key="1">
    <source>
        <dbReference type="EMBL" id="OSX57536.1"/>
    </source>
</evidence>
<dbReference type="EMBL" id="KZ110607">
    <property type="protein sequence ID" value="OSX57536.1"/>
    <property type="molecule type" value="Genomic_DNA"/>
</dbReference>
<dbReference type="InterPro" id="IPR011032">
    <property type="entry name" value="GroES-like_sf"/>
</dbReference>
<dbReference type="AlphaFoldDB" id="A0A1X6MMR9"/>
<gene>
    <name evidence="1" type="ORF">POSPLADRAFT_1155988</name>
</gene>
<dbReference type="PANTHER" id="PTHR45348">
    <property type="entry name" value="HYPOTHETICAL OXIDOREDUCTASE (EUROFUNG)"/>
    <property type="match status" value="1"/>
</dbReference>
<dbReference type="RefSeq" id="XP_024334330.1">
    <property type="nucleotide sequence ID" value="XM_024487014.1"/>
</dbReference>
<dbReference type="GeneID" id="36331963"/>
<reference evidence="1 2" key="1">
    <citation type="submission" date="2017-04" db="EMBL/GenBank/DDBJ databases">
        <title>Genome Sequence of the Model Brown-Rot Fungus Postia placenta SB12.</title>
        <authorList>
            <consortium name="DOE Joint Genome Institute"/>
            <person name="Gaskell J."/>
            <person name="Kersten P."/>
            <person name="Larrondo L.F."/>
            <person name="Canessa P."/>
            <person name="Martinez D."/>
            <person name="Hibbett D."/>
            <person name="Schmoll M."/>
            <person name="Kubicek C.P."/>
            <person name="Martinez A.T."/>
            <person name="Yadav J."/>
            <person name="Master E."/>
            <person name="Magnuson J.K."/>
            <person name="James T."/>
            <person name="Yaver D."/>
            <person name="Berka R."/>
            <person name="Labutti K."/>
            <person name="Lipzen A."/>
            <person name="Aerts A."/>
            <person name="Barry K."/>
            <person name="Henrissat B."/>
            <person name="Blanchette R."/>
            <person name="Grigoriev I."/>
            <person name="Cullen D."/>
        </authorList>
    </citation>
    <scope>NUCLEOTIDE SEQUENCE [LARGE SCALE GENOMIC DNA]</scope>
    <source>
        <strain evidence="1 2">MAD-698-R-SB12</strain>
    </source>
</reference>